<dbReference type="EMBL" id="CADCTE010000110">
    <property type="protein sequence ID" value="CAA9246801.1"/>
    <property type="molecule type" value="Genomic_DNA"/>
</dbReference>
<protein>
    <submittedName>
        <fullName evidence="2">Uncharacterized protein</fullName>
    </submittedName>
</protein>
<accession>A0A6J4IBS4</accession>
<feature type="region of interest" description="Disordered" evidence="1">
    <location>
        <begin position="26"/>
        <end position="45"/>
    </location>
</feature>
<gene>
    <name evidence="2" type="ORF">AVDCRST_MAG83-1943</name>
</gene>
<evidence type="ECO:0000313" key="2">
    <source>
        <dbReference type="EMBL" id="CAA9246801.1"/>
    </source>
</evidence>
<proteinExistence type="predicted"/>
<name>A0A6J4IBS4_9MICC</name>
<reference evidence="2" key="1">
    <citation type="submission" date="2020-02" db="EMBL/GenBank/DDBJ databases">
        <authorList>
            <person name="Meier V. D."/>
        </authorList>
    </citation>
    <scope>NUCLEOTIDE SEQUENCE</scope>
    <source>
        <strain evidence="2">AVDCRST_MAG83</strain>
    </source>
</reference>
<dbReference type="AlphaFoldDB" id="A0A6J4IBS4"/>
<sequence length="45" mass="4526">MELDDRGGAAGGIAVAAARREKVWEGAGHGSILSNPTPADHSAEP</sequence>
<evidence type="ECO:0000256" key="1">
    <source>
        <dbReference type="SAM" id="MobiDB-lite"/>
    </source>
</evidence>
<organism evidence="2">
    <name type="scientific">uncultured Arthrobacter sp</name>
    <dbReference type="NCBI Taxonomy" id="114050"/>
    <lineage>
        <taxon>Bacteria</taxon>
        <taxon>Bacillati</taxon>
        <taxon>Actinomycetota</taxon>
        <taxon>Actinomycetes</taxon>
        <taxon>Micrococcales</taxon>
        <taxon>Micrococcaceae</taxon>
        <taxon>Arthrobacter</taxon>
        <taxon>environmental samples</taxon>
    </lineage>
</organism>